<accession>A0ABN7MQX8</accession>
<dbReference type="Proteomes" id="UP000674425">
    <property type="component" value="Unassembled WGS sequence"/>
</dbReference>
<name>A0ABN7MQX8_9BURK</name>
<protein>
    <submittedName>
        <fullName evidence="2">Protein KlcB</fullName>
    </submittedName>
</protein>
<evidence type="ECO:0000313" key="2">
    <source>
        <dbReference type="EMBL" id="CAE6823659.1"/>
    </source>
</evidence>
<evidence type="ECO:0000256" key="1">
    <source>
        <dbReference type="SAM" id="Coils"/>
    </source>
</evidence>
<dbReference type="EMBL" id="CAJNAU010000076">
    <property type="protein sequence ID" value="CAE6823659.1"/>
    <property type="molecule type" value="Genomic_DNA"/>
</dbReference>
<dbReference type="RefSeq" id="WP_200621203.1">
    <property type="nucleotide sequence ID" value="NZ_CAJNAU010000076.1"/>
</dbReference>
<sequence length="363" mass="40137">MAKRHNSDERDEKAAELAGELPTDSAELLAFALATVSELHAAVLAGDGAEAERAGDRYEAAVWKLNGGTFFGSMGDEYAAGSVIERHCRAAPGTVPMWGQCGEFLIVVDGIRAVVEVDFGFGMLHAEFEFYAVDLDRPFISETGYRAHYDTAQGGMTVDQAATEIFRTYLPEQKRPLMIDAGDRDRLAGDALPAWLAELVPAPRREPATVPAGYVLVDVVLPAHRAFVARKWADAARTRLAELQRVAQEAAAKADEERRKASRTFVENARKKAGETDGRVELRMRYRVTRVHHPCFSRDVGKVVIADRFAGRGMVWAHDDKPITYRTNRNGRRVVDFDPSCVQSLYNVDDLEPAEGERGSKIE</sequence>
<keyword evidence="1" id="KW-0175">Coiled coil</keyword>
<organism evidence="2 3">
    <name type="scientific">Paraburkholderia aspalathi</name>
    <dbReference type="NCBI Taxonomy" id="1324617"/>
    <lineage>
        <taxon>Bacteria</taxon>
        <taxon>Pseudomonadati</taxon>
        <taxon>Pseudomonadota</taxon>
        <taxon>Betaproteobacteria</taxon>
        <taxon>Burkholderiales</taxon>
        <taxon>Burkholderiaceae</taxon>
        <taxon>Paraburkholderia</taxon>
    </lineage>
</organism>
<gene>
    <name evidence="2" type="primary">klcB</name>
    <name evidence="2" type="ORF">R69658_05966</name>
</gene>
<comment type="caution">
    <text evidence="2">The sequence shown here is derived from an EMBL/GenBank/DDBJ whole genome shotgun (WGS) entry which is preliminary data.</text>
</comment>
<proteinExistence type="predicted"/>
<feature type="coiled-coil region" evidence="1">
    <location>
        <begin position="233"/>
        <end position="260"/>
    </location>
</feature>
<keyword evidence="3" id="KW-1185">Reference proteome</keyword>
<reference evidence="2 3" key="1">
    <citation type="submission" date="2021-02" db="EMBL/GenBank/DDBJ databases">
        <authorList>
            <person name="Vanwijnsberghe S."/>
        </authorList>
    </citation>
    <scope>NUCLEOTIDE SEQUENCE [LARGE SCALE GENOMIC DNA]</scope>
    <source>
        <strain evidence="2 3">R-69658</strain>
    </source>
</reference>
<evidence type="ECO:0000313" key="3">
    <source>
        <dbReference type="Proteomes" id="UP000674425"/>
    </source>
</evidence>